<dbReference type="HOGENOM" id="CLU_760607_0_0_0"/>
<dbReference type="EMBL" id="CP002444">
    <property type="protein sequence ID" value="ADU97666.1"/>
    <property type="molecule type" value="Genomic_DNA"/>
</dbReference>
<evidence type="ECO:0000259" key="1">
    <source>
        <dbReference type="Pfam" id="PF13280"/>
    </source>
</evidence>
<reference evidence="2" key="1">
    <citation type="submission" date="2011-01" db="EMBL/GenBank/DDBJ databases">
        <title>Complete sequence of chromosome of Thermovibrio ammonificans HB-1.</title>
        <authorList>
            <consortium name="US DOE Joint Genome Institute"/>
            <person name="Lucas S."/>
            <person name="Copeland A."/>
            <person name="Lapidus A."/>
            <person name="Cheng J.-F."/>
            <person name="Goodwin L."/>
            <person name="Pitluck S."/>
            <person name="Davenport K."/>
            <person name="Detter J.C."/>
            <person name="Han C."/>
            <person name="Tapia R."/>
            <person name="Land M."/>
            <person name="Hauser L."/>
            <person name="Kyrpides N."/>
            <person name="Ivanova N."/>
            <person name="Ovchinnikova G."/>
            <person name="Vetriani C."/>
            <person name="Woyke T."/>
        </authorList>
    </citation>
    <scope>NUCLEOTIDE SEQUENCE [LARGE SCALE GENOMIC DNA]</scope>
    <source>
        <strain evidence="2">HB-1</strain>
    </source>
</reference>
<dbReference type="AlphaFoldDB" id="E8T5U0"/>
<dbReference type="eggNOG" id="COG2378">
    <property type="taxonomic scope" value="Bacteria"/>
</dbReference>
<name>E8T5U0_THEA1</name>
<dbReference type="PROSITE" id="PS52050">
    <property type="entry name" value="WYL"/>
    <property type="match status" value="1"/>
</dbReference>
<dbReference type="Pfam" id="PF13280">
    <property type="entry name" value="WYL"/>
    <property type="match status" value="1"/>
</dbReference>
<dbReference type="Proteomes" id="UP000006362">
    <property type="component" value="Chromosome"/>
</dbReference>
<dbReference type="InterPro" id="IPR026881">
    <property type="entry name" value="WYL_dom"/>
</dbReference>
<dbReference type="STRING" id="648996.Theam_1710"/>
<sequence>MKELSFKVYLAIEILRFLSRRREFVSTTELFNQLVSAGILENSSADRKKLQRTLSELAEAEFLLKRFEKFRGKKPQEWKFNHKRFPYLAFYSEEELLSFFFLISFVPKKYRDIPVLQPAIEAVNRFGNIPEEKKKRALEAFDYLPIPIERYSGINRETLSRIFNAIVERHPLLVTYADEGSFKIYPIKVFHYNGFFYMGAVEAETKRYRVFKLISLSVNRVYDEQFPAYFWVKYHKKFFPYREEPFVFKLELPADYMSYLKEEHTVTHYPTQFHMELKGDSLFVWLVGFNSYRFASWIILDEIKAVYRPAAEDVELARAKELSKVYDGLSYSLRENLKRFKEFKEEVRKFFERRKSFYDSLLRE</sequence>
<evidence type="ECO:0000313" key="2">
    <source>
        <dbReference type="EMBL" id="ADU97666.1"/>
    </source>
</evidence>
<dbReference type="OrthoDB" id="12749at2"/>
<accession>E8T5U0</accession>
<dbReference type="RefSeq" id="WP_013538451.1">
    <property type="nucleotide sequence ID" value="NC_014926.1"/>
</dbReference>
<proteinExistence type="predicted"/>
<organism evidence="2 3">
    <name type="scientific">Thermovibrio ammonificans (strain DSM 15698 / JCM 12110 / HB-1)</name>
    <dbReference type="NCBI Taxonomy" id="648996"/>
    <lineage>
        <taxon>Bacteria</taxon>
        <taxon>Pseudomonadati</taxon>
        <taxon>Aquificota</taxon>
        <taxon>Aquificia</taxon>
        <taxon>Desulfurobacteriales</taxon>
        <taxon>Desulfurobacteriaceae</taxon>
        <taxon>Thermovibrio</taxon>
    </lineage>
</organism>
<feature type="domain" description="WYL" evidence="1">
    <location>
        <begin position="157"/>
        <end position="213"/>
    </location>
</feature>
<dbReference type="KEGG" id="tam:Theam_1710"/>
<evidence type="ECO:0000313" key="3">
    <source>
        <dbReference type="Proteomes" id="UP000006362"/>
    </source>
</evidence>
<keyword evidence="3" id="KW-1185">Reference proteome</keyword>
<gene>
    <name evidence="2" type="ordered locus">Theam_1710</name>
</gene>
<protein>
    <recommendedName>
        <fullName evidence="1">WYL domain-containing protein</fullName>
    </recommendedName>
</protein>